<dbReference type="Proteomes" id="UP000055024">
    <property type="component" value="Unassembled WGS sequence"/>
</dbReference>
<dbReference type="AlphaFoldDB" id="A0A0V1GHN8"/>
<protein>
    <submittedName>
        <fullName evidence="1">Uncharacterized protein</fullName>
    </submittedName>
</protein>
<accession>A0A0V1GHN8</accession>
<evidence type="ECO:0000313" key="1">
    <source>
        <dbReference type="EMBL" id="KRY97315.1"/>
    </source>
</evidence>
<comment type="caution">
    <text evidence="1">The sequence shown here is derived from an EMBL/GenBank/DDBJ whole genome shotgun (WGS) entry which is preliminary data.</text>
</comment>
<organism evidence="1 2">
    <name type="scientific">Trichinella zimbabwensis</name>
    <dbReference type="NCBI Taxonomy" id="268475"/>
    <lineage>
        <taxon>Eukaryota</taxon>
        <taxon>Metazoa</taxon>
        <taxon>Ecdysozoa</taxon>
        <taxon>Nematoda</taxon>
        <taxon>Enoplea</taxon>
        <taxon>Dorylaimia</taxon>
        <taxon>Trichinellida</taxon>
        <taxon>Trichinellidae</taxon>
        <taxon>Trichinella</taxon>
    </lineage>
</organism>
<keyword evidence="2" id="KW-1185">Reference proteome</keyword>
<sequence length="77" mass="8904">MSFFCTFLRDPGMIWVILGAFSARRRSSYEHFRKNYLKSPFSHVSDGPRHDLVHPRSIFGLPTHDIGHPRSIFGKTS</sequence>
<proteinExistence type="predicted"/>
<evidence type="ECO:0000313" key="2">
    <source>
        <dbReference type="Proteomes" id="UP000055024"/>
    </source>
</evidence>
<dbReference type="EMBL" id="JYDP01002139">
    <property type="protein sequence ID" value="KRY97315.1"/>
    <property type="molecule type" value="Genomic_DNA"/>
</dbReference>
<name>A0A0V1GHN8_9BILA</name>
<reference evidence="1 2" key="1">
    <citation type="submission" date="2015-01" db="EMBL/GenBank/DDBJ databases">
        <title>Evolution of Trichinella species and genotypes.</title>
        <authorList>
            <person name="Korhonen P.K."/>
            <person name="Edoardo P."/>
            <person name="Giuseppe L.R."/>
            <person name="Gasser R.B."/>
        </authorList>
    </citation>
    <scope>NUCLEOTIDE SEQUENCE [LARGE SCALE GENOMIC DNA]</scope>
    <source>
        <strain evidence="1">ISS1029</strain>
    </source>
</reference>
<gene>
    <name evidence="1" type="ORF">T11_9110</name>
</gene>